<dbReference type="GeneID" id="26970213"/>
<dbReference type="AlphaFoldDB" id="A0A0A2V3T7"/>
<protein>
    <submittedName>
        <fullName evidence="2">Uncharacterized protein</fullName>
    </submittedName>
</protein>
<accession>A0A0A2V3T7</accession>
<dbReference type="EMBL" id="KN293992">
    <property type="protein sequence ID" value="KGQ02138.1"/>
    <property type="molecule type" value="Genomic_DNA"/>
</dbReference>
<dbReference type="Proteomes" id="UP000002059">
    <property type="component" value="Partially assembled WGS sequence"/>
</dbReference>
<evidence type="ECO:0000313" key="3">
    <source>
        <dbReference type="Proteomes" id="UP000002059"/>
    </source>
</evidence>
<dbReference type="VEuPathDB" id="FungiDB:PAAG_11089"/>
<organism evidence="2 3">
    <name type="scientific">Paracoccidioides lutzii (strain ATCC MYA-826 / Pb01)</name>
    <name type="common">Paracoccidioides brasiliensis</name>
    <dbReference type="NCBI Taxonomy" id="502779"/>
    <lineage>
        <taxon>Eukaryota</taxon>
        <taxon>Fungi</taxon>
        <taxon>Dikarya</taxon>
        <taxon>Ascomycota</taxon>
        <taxon>Pezizomycotina</taxon>
        <taxon>Eurotiomycetes</taxon>
        <taxon>Eurotiomycetidae</taxon>
        <taxon>Onygenales</taxon>
        <taxon>Ajellomycetaceae</taxon>
        <taxon>Paracoccidioides</taxon>
    </lineage>
</organism>
<proteinExistence type="predicted"/>
<evidence type="ECO:0000313" key="2">
    <source>
        <dbReference type="EMBL" id="KGQ02138.1"/>
    </source>
</evidence>
<dbReference type="HOGENOM" id="CLU_2264526_0_0_1"/>
<sequence>MNKNTALLVEEATTTSTSGLLLPNRRRSSQSLVCPVCPVCTGIPPLKRTSSLFLKRSPRNTPAQGRAATTCPPPTSPVPNQLRLLFVVAGLRIQPQADLQVWK</sequence>
<dbReference type="KEGG" id="pbl:PAAG_11089"/>
<feature type="region of interest" description="Disordered" evidence="1">
    <location>
        <begin position="56"/>
        <end position="76"/>
    </location>
</feature>
<evidence type="ECO:0000256" key="1">
    <source>
        <dbReference type="SAM" id="MobiDB-lite"/>
    </source>
</evidence>
<reference evidence="2 3" key="1">
    <citation type="journal article" date="2011" name="PLoS Genet.">
        <title>Comparative genomic analysis of human fungal pathogens causing paracoccidioidomycosis.</title>
        <authorList>
            <person name="Desjardins C.A."/>
            <person name="Champion M.D."/>
            <person name="Holder J.W."/>
            <person name="Muszewska A."/>
            <person name="Goldberg J."/>
            <person name="Bailao A.M."/>
            <person name="Brigido M.M."/>
            <person name="Ferreira M.E."/>
            <person name="Garcia A.M."/>
            <person name="Grynberg M."/>
            <person name="Gujja S."/>
            <person name="Heiman D.I."/>
            <person name="Henn M.R."/>
            <person name="Kodira C.D."/>
            <person name="Leon-Narvaez H."/>
            <person name="Longo L.V."/>
            <person name="Ma L.J."/>
            <person name="Malavazi I."/>
            <person name="Matsuo A.L."/>
            <person name="Morais F.V."/>
            <person name="Pereira M."/>
            <person name="Rodriguez-Brito S."/>
            <person name="Sakthikumar S."/>
            <person name="Salem-Izacc S.M."/>
            <person name="Sykes S.M."/>
            <person name="Teixeira M.M."/>
            <person name="Vallejo M.C."/>
            <person name="Walter M.E."/>
            <person name="Yandava C."/>
            <person name="Young S."/>
            <person name="Zeng Q."/>
            <person name="Zucker J."/>
            <person name="Felipe M.S."/>
            <person name="Goldman G.H."/>
            <person name="Haas B.J."/>
            <person name="McEwen J.G."/>
            <person name="Nino-Vega G."/>
            <person name="Puccia R."/>
            <person name="San-Blas G."/>
            <person name="Soares C.M."/>
            <person name="Birren B.W."/>
            <person name="Cuomo C.A."/>
        </authorList>
    </citation>
    <scope>NUCLEOTIDE SEQUENCE [LARGE SCALE GENOMIC DNA]</scope>
    <source>
        <strain evidence="3">ATCC MYA-826 / Pb01</strain>
    </source>
</reference>
<gene>
    <name evidence="2" type="ORF">PAAG_11089</name>
</gene>
<dbReference type="RefSeq" id="XP_015703601.1">
    <property type="nucleotide sequence ID" value="XM_015846797.1"/>
</dbReference>
<keyword evidence="3" id="KW-1185">Reference proteome</keyword>
<name>A0A0A2V3T7_PARBA</name>